<accession>A0A835IZ75</accession>
<dbReference type="AlphaFoldDB" id="A0A835IZ75"/>
<reference evidence="3 4" key="1">
    <citation type="submission" date="2020-10" db="EMBL/GenBank/DDBJ databases">
        <title>The Coptis chinensis genome and diversification of protoberbering-type alkaloids.</title>
        <authorList>
            <person name="Wang B."/>
            <person name="Shu S."/>
            <person name="Song C."/>
            <person name="Liu Y."/>
        </authorList>
    </citation>
    <scope>NUCLEOTIDE SEQUENCE [LARGE SCALE GENOMIC DNA]</scope>
    <source>
        <strain evidence="3">HL-2020</strain>
        <tissue evidence="3">Leaf</tissue>
    </source>
</reference>
<dbReference type="EMBL" id="JADFTS010000001">
    <property type="protein sequence ID" value="KAF9624962.1"/>
    <property type="molecule type" value="Genomic_DNA"/>
</dbReference>
<keyword evidence="4" id="KW-1185">Reference proteome</keyword>
<sequence>MDVITDLCSVKQESPEELPSLFKHVSSKAIDGFDTVNLCPIDFDPSPGLAGSKTRPSCDDDHGSKNNKAVSTDLSSNRIEGYLGQENLPSEWWALLIGWELRQLWSLYGFLKLAGASMAILEIQGLAFIIMVSTFVLIDPCLSLLFADPAN</sequence>
<evidence type="ECO:0000256" key="1">
    <source>
        <dbReference type="SAM" id="MobiDB-lite"/>
    </source>
</evidence>
<name>A0A835IZ75_9MAGN</name>
<evidence type="ECO:0000313" key="4">
    <source>
        <dbReference type="Proteomes" id="UP000631114"/>
    </source>
</evidence>
<comment type="caution">
    <text evidence="3">The sequence shown here is derived from an EMBL/GenBank/DDBJ whole genome shotgun (WGS) entry which is preliminary data.</text>
</comment>
<keyword evidence="2" id="KW-1133">Transmembrane helix</keyword>
<protein>
    <submittedName>
        <fullName evidence="3">Uncharacterized protein</fullName>
    </submittedName>
</protein>
<dbReference type="Proteomes" id="UP000631114">
    <property type="component" value="Unassembled WGS sequence"/>
</dbReference>
<feature type="region of interest" description="Disordered" evidence="1">
    <location>
        <begin position="49"/>
        <end position="72"/>
    </location>
</feature>
<evidence type="ECO:0000256" key="2">
    <source>
        <dbReference type="SAM" id="Phobius"/>
    </source>
</evidence>
<feature type="transmembrane region" description="Helical" evidence="2">
    <location>
        <begin position="123"/>
        <end position="147"/>
    </location>
</feature>
<evidence type="ECO:0000313" key="3">
    <source>
        <dbReference type="EMBL" id="KAF9624962.1"/>
    </source>
</evidence>
<organism evidence="3 4">
    <name type="scientific">Coptis chinensis</name>
    <dbReference type="NCBI Taxonomy" id="261450"/>
    <lineage>
        <taxon>Eukaryota</taxon>
        <taxon>Viridiplantae</taxon>
        <taxon>Streptophyta</taxon>
        <taxon>Embryophyta</taxon>
        <taxon>Tracheophyta</taxon>
        <taxon>Spermatophyta</taxon>
        <taxon>Magnoliopsida</taxon>
        <taxon>Ranunculales</taxon>
        <taxon>Ranunculaceae</taxon>
        <taxon>Coptidoideae</taxon>
        <taxon>Coptis</taxon>
    </lineage>
</organism>
<proteinExistence type="predicted"/>
<keyword evidence="2" id="KW-0472">Membrane</keyword>
<keyword evidence="2" id="KW-0812">Transmembrane</keyword>
<gene>
    <name evidence="3" type="ORF">IFM89_016594</name>
</gene>